<dbReference type="EC" id="2.4.2.7" evidence="6 11"/>
<evidence type="ECO:0000256" key="10">
    <source>
        <dbReference type="ARBA" id="ARBA00022726"/>
    </source>
</evidence>
<comment type="function">
    <text evidence="2 11">Catalyzes a salvage reaction resulting in the formation of AMP, that is energically less costly than de novo synthesis.</text>
</comment>
<evidence type="ECO:0000256" key="8">
    <source>
        <dbReference type="ARBA" id="ARBA00022676"/>
    </source>
</evidence>
<evidence type="ECO:0000256" key="5">
    <source>
        <dbReference type="ARBA" id="ARBA00008391"/>
    </source>
</evidence>
<protein>
    <recommendedName>
        <fullName evidence="6 11">Adenine phosphoribosyltransferase</fullName>
        <shortName evidence="11">APRT</shortName>
        <ecNumber evidence="6 11">2.4.2.7</ecNumber>
    </recommendedName>
</protein>
<dbReference type="EMBL" id="BAAAYX010000020">
    <property type="protein sequence ID" value="GAA3715915.1"/>
    <property type="molecule type" value="Genomic_DNA"/>
</dbReference>
<evidence type="ECO:0000256" key="1">
    <source>
        <dbReference type="ARBA" id="ARBA00000868"/>
    </source>
</evidence>
<evidence type="ECO:0000313" key="13">
    <source>
        <dbReference type="EMBL" id="GAA3715915.1"/>
    </source>
</evidence>
<comment type="catalytic activity">
    <reaction evidence="1 11">
        <text>AMP + diphosphate = 5-phospho-alpha-D-ribose 1-diphosphate + adenine</text>
        <dbReference type="Rhea" id="RHEA:16609"/>
        <dbReference type="ChEBI" id="CHEBI:16708"/>
        <dbReference type="ChEBI" id="CHEBI:33019"/>
        <dbReference type="ChEBI" id="CHEBI:58017"/>
        <dbReference type="ChEBI" id="CHEBI:456215"/>
        <dbReference type="EC" id="2.4.2.7"/>
    </reaction>
</comment>
<evidence type="ECO:0000256" key="4">
    <source>
        <dbReference type="ARBA" id="ARBA00004659"/>
    </source>
</evidence>
<evidence type="ECO:0000256" key="7">
    <source>
        <dbReference type="ARBA" id="ARBA00022490"/>
    </source>
</evidence>
<comment type="caution">
    <text evidence="13">The sequence shown here is derived from an EMBL/GenBank/DDBJ whole genome shotgun (WGS) entry which is preliminary data.</text>
</comment>
<evidence type="ECO:0000256" key="11">
    <source>
        <dbReference type="HAMAP-Rule" id="MF_00004"/>
    </source>
</evidence>
<gene>
    <name evidence="11 13" type="primary">apt</name>
    <name evidence="13" type="ORF">GCM10022204_39420</name>
</gene>
<evidence type="ECO:0000256" key="9">
    <source>
        <dbReference type="ARBA" id="ARBA00022679"/>
    </source>
</evidence>
<organism evidence="13 14">
    <name type="scientific">Microlunatus aurantiacus</name>
    <dbReference type="NCBI Taxonomy" id="446786"/>
    <lineage>
        <taxon>Bacteria</taxon>
        <taxon>Bacillati</taxon>
        <taxon>Actinomycetota</taxon>
        <taxon>Actinomycetes</taxon>
        <taxon>Propionibacteriales</taxon>
        <taxon>Propionibacteriaceae</taxon>
        <taxon>Microlunatus</taxon>
    </lineage>
</organism>
<dbReference type="GO" id="GO:0016757">
    <property type="term" value="F:glycosyltransferase activity"/>
    <property type="evidence" value="ECO:0007669"/>
    <property type="project" value="UniProtKB-KW"/>
</dbReference>
<dbReference type="Proteomes" id="UP001500051">
    <property type="component" value="Unassembled WGS sequence"/>
</dbReference>
<dbReference type="InterPro" id="IPR029057">
    <property type="entry name" value="PRTase-like"/>
</dbReference>
<dbReference type="InterPro" id="IPR050054">
    <property type="entry name" value="UPRTase/APRTase"/>
</dbReference>
<evidence type="ECO:0000256" key="6">
    <source>
        <dbReference type="ARBA" id="ARBA00011893"/>
    </source>
</evidence>
<keyword evidence="7 11" id="KW-0963">Cytoplasm</keyword>
<comment type="similarity">
    <text evidence="5 11">Belongs to the purine/pyrimidine phosphoribosyltransferase family.</text>
</comment>
<reference evidence="14" key="1">
    <citation type="journal article" date="2019" name="Int. J. Syst. Evol. Microbiol.">
        <title>The Global Catalogue of Microorganisms (GCM) 10K type strain sequencing project: providing services to taxonomists for standard genome sequencing and annotation.</title>
        <authorList>
            <consortium name="The Broad Institute Genomics Platform"/>
            <consortium name="The Broad Institute Genome Sequencing Center for Infectious Disease"/>
            <person name="Wu L."/>
            <person name="Ma J."/>
        </authorList>
    </citation>
    <scope>NUCLEOTIDE SEQUENCE [LARGE SCALE GENOMIC DNA]</scope>
    <source>
        <strain evidence="14">JCM 16548</strain>
    </source>
</reference>
<dbReference type="NCBIfam" id="TIGR01090">
    <property type="entry name" value="apt"/>
    <property type="match status" value="1"/>
</dbReference>
<comment type="pathway">
    <text evidence="4 11">Purine metabolism; AMP biosynthesis via salvage pathway; AMP from adenine: step 1/1.</text>
</comment>
<comment type="subcellular location">
    <subcellularLocation>
        <location evidence="3 11">Cytoplasm</location>
    </subcellularLocation>
</comment>
<dbReference type="PANTHER" id="PTHR32315">
    <property type="entry name" value="ADENINE PHOSPHORIBOSYLTRANSFERASE"/>
    <property type="match status" value="1"/>
</dbReference>
<sequence>MHSHELAALIRQVPDYPQPGVVFRDITPLLASPAGFASAVDALVELSPREVDVVVGIEARGFLFGAPVALALGAGFVPIRKPAKLPREVVSVTYELEYGTETLALHTDAFASGARVLIVDDVLATGGTVVAAAELVARLGGELVGVTLLSELAYLGGRGRLVDAGISPVTSLLTFDAA</sequence>
<dbReference type="HAMAP" id="MF_00004">
    <property type="entry name" value="Aden_phosphoribosyltr"/>
    <property type="match status" value="1"/>
</dbReference>
<proteinExistence type="inferred from homology"/>
<dbReference type="Pfam" id="PF00156">
    <property type="entry name" value="Pribosyltran"/>
    <property type="match status" value="1"/>
</dbReference>
<dbReference type="PANTHER" id="PTHR32315:SF3">
    <property type="entry name" value="ADENINE PHOSPHORIBOSYLTRANSFERASE"/>
    <property type="match status" value="1"/>
</dbReference>
<comment type="subunit">
    <text evidence="11">Homodimer.</text>
</comment>
<keyword evidence="10 11" id="KW-0660">Purine salvage</keyword>
<dbReference type="InterPro" id="IPR005764">
    <property type="entry name" value="Ade_phspho_trans"/>
</dbReference>
<evidence type="ECO:0000313" key="14">
    <source>
        <dbReference type="Proteomes" id="UP001500051"/>
    </source>
</evidence>
<keyword evidence="8 11" id="KW-0328">Glycosyltransferase</keyword>
<keyword evidence="9 11" id="KW-0808">Transferase</keyword>
<dbReference type="Gene3D" id="3.40.50.2020">
    <property type="match status" value="1"/>
</dbReference>
<keyword evidence="14" id="KW-1185">Reference proteome</keyword>
<dbReference type="SUPFAM" id="SSF53271">
    <property type="entry name" value="PRTase-like"/>
    <property type="match status" value="1"/>
</dbReference>
<dbReference type="CDD" id="cd06223">
    <property type="entry name" value="PRTases_typeI"/>
    <property type="match status" value="1"/>
</dbReference>
<dbReference type="InterPro" id="IPR000836">
    <property type="entry name" value="PRTase_dom"/>
</dbReference>
<dbReference type="RefSeq" id="WP_344814167.1">
    <property type="nucleotide sequence ID" value="NZ_BAAAYX010000020.1"/>
</dbReference>
<feature type="domain" description="Phosphoribosyltransferase" evidence="12">
    <location>
        <begin position="47"/>
        <end position="147"/>
    </location>
</feature>
<accession>A0ABP7EAT5</accession>
<dbReference type="NCBIfam" id="NF002636">
    <property type="entry name" value="PRK02304.1-5"/>
    <property type="match status" value="1"/>
</dbReference>
<name>A0ABP7EAT5_9ACTN</name>
<evidence type="ECO:0000256" key="3">
    <source>
        <dbReference type="ARBA" id="ARBA00004496"/>
    </source>
</evidence>
<evidence type="ECO:0000259" key="12">
    <source>
        <dbReference type="Pfam" id="PF00156"/>
    </source>
</evidence>
<dbReference type="NCBIfam" id="NF002634">
    <property type="entry name" value="PRK02304.1-3"/>
    <property type="match status" value="1"/>
</dbReference>
<evidence type="ECO:0000256" key="2">
    <source>
        <dbReference type="ARBA" id="ARBA00003968"/>
    </source>
</evidence>